<accession>T0MJU3</accession>
<dbReference type="Proteomes" id="UP000053780">
    <property type="component" value="Unassembled WGS sequence"/>
</dbReference>
<protein>
    <submittedName>
        <fullName evidence="2">Uncharacterized protein</fullName>
    </submittedName>
</protein>
<organism evidence="2 3">
    <name type="scientific">Vairimorpha apis BRL 01</name>
    <dbReference type="NCBI Taxonomy" id="1037528"/>
    <lineage>
        <taxon>Eukaryota</taxon>
        <taxon>Fungi</taxon>
        <taxon>Fungi incertae sedis</taxon>
        <taxon>Microsporidia</taxon>
        <taxon>Nosematidae</taxon>
        <taxon>Vairimorpha</taxon>
    </lineage>
</organism>
<name>T0MJU3_9MICR</name>
<feature type="compositionally biased region" description="Basic and acidic residues" evidence="1">
    <location>
        <begin position="32"/>
        <end position="43"/>
    </location>
</feature>
<feature type="compositionally biased region" description="Low complexity" evidence="1">
    <location>
        <begin position="22"/>
        <end position="31"/>
    </location>
</feature>
<dbReference type="HOGENOM" id="CLU_1133864_0_0_1"/>
<feature type="region of interest" description="Disordered" evidence="1">
    <location>
        <begin position="1"/>
        <end position="43"/>
    </location>
</feature>
<evidence type="ECO:0000256" key="1">
    <source>
        <dbReference type="SAM" id="MobiDB-lite"/>
    </source>
</evidence>
<dbReference type="EMBL" id="KE647164">
    <property type="protein sequence ID" value="EQB61245.1"/>
    <property type="molecule type" value="Genomic_DNA"/>
</dbReference>
<evidence type="ECO:0000313" key="3">
    <source>
        <dbReference type="Proteomes" id="UP000053780"/>
    </source>
</evidence>
<reference evidence="2 3" key="1">
    <citation type="journal article" date="2013" name="BMC Genomics">
        <title>Genome sequencing and comparative genomics of honey bee microsporidia, Nosema apis reveal novel insights into host-parasite interactions.</title>
        <authorList>
            <person name="Chen Yp."/>
            <person name="Pettis J.S."/>
            <person name="Zhao Y."/>
            <person name="Liu X."/>
            <person name="Tallon L.J."/>
            <person name="Sadzewicz L.D."/>
            <person name="Li R."/>
            <person name="Zheng H."/>
            <person name="Huang S."/>
            <person name="Zhang X."/>
            <person name="Hamilton M.C."/>
            <person name="Pernal S.F."/>
            <person name="Melathopoulos A.P."/>
            <person name="Yan X."/>
            <person name="Evans J.D."/>
        </authorList>
    </citation>
    <scope>NUCLEOTIDE SEQUENCE [LARGE SCALE GENOMIC DNA]</scope>
    <source>
        <strain evidence="2 3">BRL 01</strain>
    </source>
</reference>
<gene>
    <name evidence="2" type="ORF">NAPIS_ORF01226</name>
</gene>
<sequence>MNEVYFLKNENLQSNKKKKNGDNSNSESQSNEESKKKLLSLKNKEDDNIVNKINHYFENLDNESNDANEELQFEKDIENHEGNIMKDKNKLIKDYDDLKSQNTKKQSLMHKDLLDIKNTEEHYTVNDDDLRFKNNEIQPSENIKFNDLNVDNLLNNSRKELLKFIKLASTEINYILNIYKQYLFQYIDNGSQIMSNEFKCKIFKNNSEECKIAESYLIDTTKKVQNNINDIIEKSSVEIINVLLN</sequence>
<keyword evidence="3" id="KW-1185">Reference proteome</keyword>
<proteinExistence type="predicted"/>
<dbReference type="AlphaFoldDB" id="T0MJU3"/>
<dbReference type="VEuPathDB" id="MicrosporidiaDB:NAPIS_ORF01226"/>
<evidence type="ECO:0000313" key="2">
    <source>
        <dbReference type="EMBL" id="EQB61245.1"/>
    </source>
</evidence>